<comment type="caution">
    <text evidence="1">The sequence shown here is derived from an EMBL/GenBank/DDBJ whole genome shotgun (WGS) entry which is preliminary data.</text>
</comment>
<evidence type="ECO:0000313" key="2">
    <source>
        <dbReference type="Proteomes" id="UP000298264"/>
    </source>
</evidence>
<dbReference type="AlphaFoldDB" id="A0A4R9LLS8"/>
<keyword evidence="2" id="KW-1185">Reference proteome</keyword>
<organism evidence="1 2">
    <name type="scientific">Leptospira ilyithenensis</name>
    <dbReference type="NCBI Taxonomy" id="2484901"/>
    <lineage>
        <taxon>Bacteria</taxon>
        <taxon>Pseudomonadati</taxon>
        <taxon>Spirochaetota</taxon>
        <taxon>Spirochaetia</taxon>
        <taxon>Leptospirales</taxon>
        <taxon>Leptospiraceae</taxon>
        <taxon>Leptospira</taxon>
    </lineage>
</organism>
<dbReference type="NCBIfam" id="NF047540">
    <property type="entry name" value="LIC_13241_dom"/>
    <property type="match status" value="1"/>
</dbReference>
<proteinExistence type="predicted"/>
<dbReference type="OrthoDB" id="328628at2"/>
<gene>
    <name evidence="1" type="ORF">EHS11_17560</name>
</gene>
<dbReference type="RefSeq" id="WP_135765663.1">
    <property type="nucleotide sequence ID" value="NZ_RQHV01000062.1"/>
</dbReference>
<accession>A0A4R9LLS8</accession>
<dbReference type="Proteomes" id="UP000298264">
    <property type="component" value="Unassembled WGS sequence"/>
</dbReference>
<evidence type="ECO:0000313" key="1">
    <source>
        <dbReference type="EMBL" id="TGN06938.1"/>
    </source>
</evidence>
<reference evidence="1" key="1">
    <citation type="journal article" date="2019" name="PLoS Negl. Trop. Dis.">
        <title>Revisiting the worldwide diversity of Leptospira species in the environment.</title>
        <authorList>
            <person name="Vincent A.T."/>
            <person name="Schiettekatte O."/>
            <person name="Bourhy P."/>
            <person name="Veyrier F.J."/>
            <person name="Picardeau M."/>
        </authorList>
    </citation>
    <scope>NUCLEOTIDE SEQUENCE [LARGE SCALE GENOMIC DNA]</scope>
    <source>
        <strain evidence="1">201400974</strain>
    </source>
</reference>
<protein>
    <submittedName>
        <fullName evidence="1">Uncharacterized protein</fullName>
    </submittedName>
</protein>
<dbReference type="EMBL" id="RQHV01000062">
    <property type="protein sequence ID" value="TGN06938.1"/>
    <property type="molecule type" value="Genomic_DNA"/>
</dbReference>
<name>A0A4R9LLS8_9LEPT</name>
<sequence>MKKLKIDISDFESLSFHSKQAVKFLLENYPPKNVDEMNIGQAEFVFPLKWKAEILGSVFEWIVSEMGSVTLRLAEHPRYARNPPPIFYVSLGKYEPAEFLWEDPEGNPIDLFFESGKTLILDKVKLYLQSLS</sequence>